<comment type="caution">
    <text evidence="2">The sequence shown here is derived from an EMBL/GenBank/DDBJ whole genome shotgun (WGS) entry which is preliminary data.</text>
</comment>
<protein>
    <submittedName>
        <fullName evidence="2">TolB family protein</fullName>
    </submittedName>
</protein>
<proteinExistence type="predicted"/>
<sequence length="292" mass="33497">MKINHLLPIALYFLVFSAFSQNNPDLFVVNTAAKGGKLQLLTETVKQLTDRKEYDSQPSFINEYQLVFSAADEKGNHDIIVYNFENQKFTNLSKTDDRSEFSPSITDCGQYIAAVVMEADKRQRLWLYPTNFEPAELLYDDIEPVGYYDWYDNKAAMFVLGEPNSLVYANGREDIWELDENIGRSVKLRPKTSQMGYLRNSSNEGDPSTVNVYDLKSKQKTPFGSALMGSSDFIWVDKNHILMGRGDQVFIRDVRKNEWTLLATLPSETHENITRMAYSADLNVLVYAMNRK</sequence>
<dbReference type="RefSeq" id="WP_377906492.1">
    <property type="nucleotide sequence ID" value="NZ_JBHRZS010000007.1"/>
</dbReference>
<evidence type="ECO:0000256" key="1">
    <source>
        <dbReference type="SAM" id="SignalP"/>
    </source>
</evidence>
<evidence type="ECO:0000313" key="3">
    <source>
        <dbReference type="Proteomes" id="UP001595805"/>
    </source>
</evidence>
<organism evidence="2 3">
    <name type="scientific">Algoriphagus namhaensis</name>
    <dbReference type="NCBI Taxonomy" id="915353"/>
    <lineage>
        <taxon>Bacteria</taxon>
        <taxon>Pseudomonadati</taxon>
        <taxon>Bacteroidota</taxon>
        <taxon>Cytophagia</taxon>
        <taxon>Cytophagales</taxon>
        <taxon>Cyclobacteriaceae</taxon>
        <taxon>Algoriphagus</taxon>
    </lineage>
</organism>
<dbReference type="InterPro" id="IPR011042">
    <property type="entry name" value="6-blade_b-propeller_TolB-like"/>
</dbReference>
<gene>
    <name evidence="2" type="ORF">ACFOSV_13235</name>
</gene>
<dbReference type="Gene3D" id="2.120.10.30">
    <property type="entry name" value="TolB, C-terminal domain"/>
    <property type="match status" value="1"/>
</dbReference>
<dbReference type="SUPFAM" id="SSF69322">
    <property type="entry name" value="Tricorn protease domain 2"/>
    <property type="match status" value="1"/>
</dbReference>
<evidence type="ECO:0000313" key="2">
    <source>
        <dbReference type="EMBL" id="MFC3881150.1"/>
    </source>
</evidence>
<keyword evidence="1" id="KW-0732">Signal</keyword>
<dbReference type="Proteomes" id="UP001595805">
    <property type="component" value="Unassembled WGS sequence"/>
</dbReference>
<name>A0ABV8AU29_9BACT</name>
<accession>A0ABV8AU29</accession>
<reference evidence="3" key="1">
    <citation type="journal article" date="2019" name="Int. J. Syst. Evol. Microbiol.">
        <title>The Global Catalogue of Microorganisms (GCM) 10K type strain sequencing project: providing services to taxonomists for standard genome sequencing and annotation.</title>
        <authorList>
            <consortium name="The Broad Institute Genomics Platform"/>
            <consortium name="The Broad Institute Genome Sequencing Center for Infectious Disease"/>
            <person name="Wu L."/>
            <person name="Ma J."/>
        </authorList>
    </citation>
    <scope>NUCLEOTIDE SEQUENCE [LARGE SCALE GENOMIC DNA]</scope>
    <source>
        <strain evidence="3">CCUG 60523</strain>
    </source>
</reference>
<keyword evidence="3" id="KW-1185">Reference proteome</keyword>
<dbReference type="EMBL" id="JBHRZS010000007">
    <property type="protein sequence ID" value="MFC3881150.1"/>
    <property type="molecule type" value="Genomic_DNA"/>
</dbReference>
<feature type="signal peptide" evidence="1">
    <location>
        <begin position="1"/>
        <end position="20"/>
    </location>
</feature>
<feature type="chain" id="PRO_5046163061" evidence="1">
    <location>
        <begin position="21"/>
        <end position="292"/>
    </location>
</feature>